<dbReference type="AlphaFoldDB" id="A0A9Q1F1Y5"/>
<proteinExistence type="predicted"/>
<gene>
    <name evidence="2" type="ORF">SKAU_G00245210</name>
</gene>
<dbReference type="InterPro" id="IPR012337">
    <property type="entry name" value="RNaseH-like_sf"/>
</dbReference>
<name>A0A9Q1F1Y5_SYNKA</name>
<organism evidence="2 3">
    <name type="scientific">Synaphobranchus kaupii</name>
    <name type="common">Kaup's arrowtooth eel</name>
    <dbReference type="NCBI Taxonomy" id="118154"/>
    <lineage>
        <taxon>Eukaryota</taxon>
        <taxon>Metazoa</taxon>
        <taxon>Chordata</taxon>
        <taxon>Craniata</taxon>
        <taxon>Vertebrata</taxon>
        <taxon>Euteleostomi</taxon>
        <taxon>Actinopterygii</taxon>
        <taxon>Neopterygii</taxon>
        <taxon>Teleostei</taxon>
        <taxon>Anguilliformes</taxon>
        <taxon>Synaphobranchidae</taxon>
        <taxon>Synaphobranchus</taxon>
    </lineage>
</organism>
<evidence type="ECO:0000259" key="1">
    <source>
        <dbReference type="PROSITE" id="PS50994"/>
    </source>
</evidence>
<dbReference type="OrthoDB" id="8947436at2759"/>
<dbReference type="InterPro" id="IPR001584">
    <property type="entry name" value="Integrase_cat-core"/>
</dbReference>
<dbReference type="PANTHER" id="PTHR37984:SF12">
    <property type="entry name" value="RIBONUCLEASE H"/>
    <property type="match status" value="1"/>
</dbReference>
<dbReference type="PROSITE" id="PS50994">
    <property type="entry name" value="INTEGRASE"/>
    <property type="match status" value="1"/>
</dbReference>
<feature type="domain" description="Integrase catalytic" evidence="1">
    <location>
        <begin position="1"/>
        <end position="114"/>
    </location>
</feature>
<dbReference type="EMBL" id="JAINUF010000009">
    <property type="protein sequence ID" value="KAJ8349391.1"/>
    <property type="molecule type" value="Genomic_DNA"/>
</dbReference>
<protein>
    <recommendedName>
        <fullName evidence="1">Integrase catalytic domain-containing protein</fullName>
    </recommendedName>
</protein>
<comment type="caution">
    <text evidence="2">The sequence shown here is derived from an EMBL/GenBank/DDBJ whole genome shotgun (WGS) entry which is preliminary data.</text>
</comment>
<dbReference type="PANTHER" id="PTHR37984">
    <property type="entry name" value="PROTEIN CBG26694"/>
    <property type="match status" value="1"/>
</dbReference>
<dbReference type="Proteomes" id="UP001152622">
    <property type="component" value="Chromosome 9"/>
</dbReference>
<reference evidence="2" key="1">
    <citation type="journal article" date="2023" name="Science">
        <title>Genome structures resolve the early diversification of teleost fishes.</title>
        <authorList>
            <person name="Parey E."/>
            <person name="Louis A."/>
            <person name="Montfort J."/>
            <person name="Bouchez O."/>
            <person name="Roques C."/>
            <person name="Iampietro C."/>
            <person name="Lluch J."/>
            <person name="Castinel A."/>
            <person name="Donnadieu C."/>
            <person name="Desvignes T."/>
            <person name="Floi Bucao C."/>
            <person name="Jouanno E."/>
            <person name="Wen M."/>
            <person name="Mejri S."/>
            <person name="Dirks R."/>
            <person name="Jansen H."/>
            <person name="Henkel C."/>
            <person name="Chen W.J."/>
            <person name="Zahm M."/>
            <person name="Cabau C."/>
            <person name="Klopp C."/>
            <person name="Thompson A.W."/>
            <person name="Robinson-Rechavi M."/>
            <person name="Braasch I."/>
            <person name="Lecointre G."/>
            <person name="Bobe J."/>
            <person name="Postlethwait J.H."/>
            <person name="Berthelot C."/>
            <person name="Roest Crollius H."/>
            <person name="Guiguen Y."/>
        </authorList>
    </citation>
    <scope>NUCLEOTIDE SEQUENCE</scope>
    <source>
        <strain evidence="2">WJC10195</strain>
    </source>
</reference>
<sequence>MCPKGLWTHLQMDFTGPLPPSGGYTYLFVVIDQYTRWVEVFPTRNCTAATAARLLATEIFPRWGLPYQILSDNGTHFTVTPYQHRVLQLKAQLYRAVLQIEEGDSSEKLQVLIA</sequence>
<dbReference type="Pfam" id="PF00665">
    <property type="entry name" value="rve"/>
    <property type="match status" value="1"/>
</dbReference>
<dbReference type="InterPro" id="IPR050951">
    <property type="entry name" value="Retrovirus_Pol_polyprotein"/>
</dbReference>
<dbReference type="Gene3D" id="3.30.420.10">
    <property type="entry name" value="Ribonuclease H-like superfamily/Ribonuclease H"/>
    <property type="match status" value="1"/>
</dbReference>
<dbReference type="GO" id="GO:0003676">
    <property type="term" value="F:nucleic acid binding"/>
    <property type="evidence" value="ECO:0007669"/>
    <property type="project" value="InterPro"/>
</dbReference>
<evidence type="ECO:0000313" key="2">
    <source>
        <dbReference type="EMBL" id="KAJ8349391.1"/>
    </source>
</evidence>
<dbReference type="SUPFAM" id="SSF53098">
    <property type="entry name" value="Ribonuclease H-like"/>
    <property type="match status" value="1"/>
</dbReference>
<dbReference type="InterPro" id="IPR036397">
    <property type="entry name" value="RNaseH_sf"/>
</dbReference>
<dbReference type="GO" id="GO:0015074">
    <property type="term" value="P:DNA integration"/>
    <property type="evidence" value="ECO:0007669"/>
    <property type="project" value="InterPro"/>
</dbReference>
<evidence type="ECO:0000313" key="3">
    <source>
        <dbReference type="Proteomes" id="UP001152622"/>
    </source>
</evidence>
<accession>A0A9Q1F1Y5</accession>
<keyword evidence="3" id="KW-1185">Reference proteome</keyword>